<accession>A0AAD3TDS4</accession>
<dbReference type="Proteomes" id="UP001279734">
    <property type="component" value="Unassembled WGS sequence"/>
</dbReference>
<evidence type="ECO:0000313" key="2">
    <source>
        <dbReference type="Proteomes" id="UP001279734"/>
    </source>
</evidence>
<proteinExistence type="predicted"/>
<organism evidence="1 2">
    <name type="scientific">Nepenthes gracilis</name>
    <name type="common">Slender pitcher plant</name>
    <dbReference type="NCBI Taxonomy" id="150966"/>
    <lineage>
        <taxon>Eukaryota</taxon>
        <taxon>Viridiplantae</taxon>
        <taxon>Streptophyta</taxon>
        <taxon>Embryophyta</taxon>
        <taxon>Tracheophyta</taxon>
        <taxon>Spermatophyta</taxon>
        <taxon>Magnoliopsida</taxon>
        <taxon>eudicotyledons</taxon>
        <taxon>Gunneridae</taxon>
        <taxon>Pentapetalae</taxon>
        <taxon>Caryophyllales</taxon>
        <taxon>Nepenthaceae</taxon>
        <taxon>Nepenthes</taxon>
    </lineage>
</organism>
<comment type="caution">
    <text evidence="1">The sequence shown here is derived from an EMBL/GenBank/DDBJ whole genome shotgun (WGS) entry which is preliminary data.</text>
</comment>
<evidence type="ECO:0000313" key="1">
    <source>
        <dbReference type="EMBL" id="GMH26991.1"/>
    </source>
</evidence>
<dbReference type="EMBL" id="BSYO01000032">
    <property type="protein sequence ID" value="GMH26991.1"/>
    <property type="molecule type" value="Genomic_DNA"/>
</dbReference>
<protein>
    <submittedName>
        <fullName evidence="1">Uncharacterized protein</fullName>
    </submittedName>
</protein>
<name>A0AAD3TDS4_NEPGR</name>
<reference evidence="1" key="1">
    <citation type="submission" date="2023-05" db="EMBL/GenBank/DDBJ databases">
        <title>Nepenthes gracilis genome sequencing.</title>
        <authorList>
            <person name="Fukushima K."/>
        </authorList>
    </citation>
    <scope>NUCLEOTIDE SEQUENCE</scope>
    <source>
        <strain evidence="1">SING2019-196</strain>
    </source>
</reference>
<sequence>MATLPIDPSSTTVAWVLIDEAGPMLEWTLSSPVGSETRGDKPELLRIGAPLLSARFIPNIVSINSVNEYPILRCSSRHCSNMSSSTWITSNPTCNEIKSVLL</sequence>
<keyword evidence="2" id="KW-1185">Reference proteome</keyword>
<dbReference type="AlphaFoldDB" id="A0AAD3TDS4"/>
<gene>
    <name evidence="1" type="ORF">Nepgr_028834</name>
</gene>